<feature type="transmembrane region" description="Helical" evidence="1">
    <location>
        <begin position="20"/>
        <end position="39"/>
    </location>
</feature>
<keyword evidence="4" id="KW-1185">Reference proteome</keyword>
<comment type="caution">
    <text evidence="3">The sequence shown here is derived from an EMBL/GenBank/DDBJ whole genome shotgun (WGS) entry which is preliminary data.</text>
</comment>
<keyword evidence="1" id="KW-0812">Transmembrane</keyword>
<evidence type="ECO:0000313" key="4">
    <source>
        <dbReference type="Proteomes" id="UP001328733"/>
    </source>
</evidence>
<feature type="domain" description="DUF7305" evidence="2">
    <location>
        <begin position="311"/>
        <end position="416"/>
    </location>
</feature>
<gene>
    <name evidence="3" type="ORF">V0288_12590</name>
</gene>
<sequence length="463" mass="49410">MYLPPLSFFVSRSNRKGFALPLTLIIGLVMLTLGTVMIARGRDENVRARTTQNTTLGRGITEAGIAQYQRFFQDNRNYAYYPSSRWGDVSTTLSQLQTCGTTNTNNATAKRSTNWQALDPNDPKKGQYRLVRYDYAYTGTETGVTEGKAPGVGTLVIEGRGAANLDPSSSANASSVSTSRIEVTIPVEPRTLTNNIPGVWLTQGDLGGNAAAADVLVNDCNAVSTVNITGTDPTTNEAYKVAFTTMQFPALPTVPNLAGTGRSTQILGTLTGQNYTFPRTGGTTPDIPVNITRTVNGQTVTLSNVYEYIVDDVSLQSGNNTITITPGAKVIFYLRGSIRKGSELLHDCTGSSTCKATDFQIYGYGNLPGNSSYEICLTGNDKIEAFILAPNYDVGVAGSGGGAGGVKGSIWAKDWSNNAGCGSNTSNTVVTQTGRWEDLGLQPENLPPQVLQATDWKQKEVSP</sequence>
<keyword evidence="1" id="KW-0472">Membrane</keyword>
<reference evidence="3 4" key="1">
    <citation type="submission" date="2024-01" db="EMBL/GenBank/DDBJ databases">
        <title>Genomic insights into the taxonomy and metabolism of the cyanobacterium Pannus brasiliensis CCIBt3594.</title>
        <authorList>
            <person name="Machado M."/>
            <person name="Botero N.B."/>
            <person name="Andreote A.P.D."/>
            <person name="Feitosa A.M.T."/>
            <person name="Popin R."/>
            <person name="Sivonen K."/>
            <person name="Fiore M.F."/>
        </authorList>
    </citation>
    <scope>NUCLEOTIDE SEQUENCE [LARGE SCALE GENOMIC DNA]</scope>
    <source>
        <strain evidence="3 4">CCIBt3594</strain>
    </source>
</reference>
<evidence type="ECO:0000256" key="1">
    <source>
        <dbReference type="SAM" id="Phobius"/>
    </source>
</evidence>
<organism evidence="3 4">
    <name type="scientific">Pannus brasiliensis CCIBt3594</name>
    <dbReference type="NCBI Taxonomy" id="1427578"/>
    <lineage>
        <taxon>Bacteria</taxon>
        <taxon>Bacillati</taxon>
        <taxon>Cyanobacteriota</taxon>
        <taxon>Cyanophyceae</taxon>
        <taxon>Oscillatoriophycideae</taxon>
        <taxon>Chroococcales</taxon>
        <taxon>Microcystaceae</taxon>
        <taxon>Pannus</taxon>
    </lineage>
</organism>
<dbReference type="InterPro" id="IPR055729">
    <property type="entry name" value="DUF7305"/>
</dbReference>
<protein>
    <recommendedName>
        <fullName evidence="2">DUF7305 domain-containing protein</fullName>
    </recommendedName>
</protein>
<keyword evidence="1" id="KW-1133">Transmembrane helix</keyword>
<dbReference type="AlphaFoldDB" id="A0AAW9QWA5"/>
<dbReference type="EMBL" id="JBAFSM010000021">
    <property type="protein sequence ID" value="MEG3437958.1"/>
    <property type="molecule type" value="Genomic_DNA"/>
</dbReference>
<dbReference type="RefSeq" id="WP_332865440.1">
    <property type="nucleotide sequence ID" value="NZ_JBAFSM010000021.1"/>
</dbReference>
<accession>A0AAW9QWA5</accession>
<dbReference type="Pfam" id="PF23981">
    <property type="entry name" value="DUF7305"/>
    <property type="match status" value="1"/>
</dbReference>
<proteinExistence type="predicted"/>
<dbReference type="Proteomes" id="UP001328733">
    <property type="component" value="Unassembled WGS sequence"/>
</dbReference>
<evidence type="ECO:0000259" key="2">
    <source>
        <dbReference type="Pfam" id="PF23981"/>
    </source>
</evidence>
<evidence type="ECO:0000313" key="3">
    <source>
        <dbReference type="EMBL" id="MEG3437958.1"/>
    </source>
</evidence>
<name>A0AAW9QWA5_9CHRO</name>